<accession>A0A1I6XTG7</accession>
<dbReference type="InterPro" id="IPR029060">
    <property type="entry name" value="PIN-like_dom_sf"/>
</dbReference>
<dbReference type="GO" id="GO:0004540">
    <property type="term" value="F:RNA nuclease activity"/>
    <property type="evidence" value="ECO:0007669"/>
    <property type="project" value="TreeGrafter"/>
</dbReference>
<evidence type="ECO:0000313" key="8">
    <source>
        <dbReference type="Proteomes" id="UP000199673"/>
    </source>
</evidence>
<dbReference type="RefSeq" id="WP_244545429.1">
    <property type="nucleotide sequence ID" value="NZ_FPBF01000001.1"/>
</dbReference>
<keyword evidence="8" id="KW-1185">Reference proteome</keyword>
<dbReference type="Pfam" id="PF01850">
    <property type="entry name" value="PIN"/>
    <property type="match status" value="1"/>
</dbReference>
<evidence type="ECO:0000256" key="3">
    <source>
        <dbReference type="ARBA" id="ARBA00022723"/>
    </source>
</evidence>
<name>A0A1I6XTG7_9BACT</name>
<proteinExistence type="predicted"/>
<evidence type="ECO:0000256" key="1">
    <source>
        <dbReference type="ARBA" id="ARBA00022649"/>
    </source>
</evidence>
<dbReference type="Proteomes" id="UP000199673">
    <property type="component" value="Unassembled WGS sequence"/>
</dbReference>
<evidence type="ECO:0000256" key="4">
    <source>
        <dbReference type="ARBA" id="ARBA00022801"/>
    </source>
</evidence>
<keyword evidence="2" id="KW-0540">Nuclease</keyword>
<organism evidence="7 8">
    <name type="scientific">Algoriphagus locisalis</name>
    <dbReference type="NCBI Taxonomy" id="305507"/>
    <lineage>
        <taxon>Bacteria</taxon>
        <taxon>Pseudomonadati</taxon>
        <taxon>Bacteroidota</taxon>
        <taxon>Cytophagia</taxon>
        <taxon>Cytophagales</taxon>
        <taxon>Cyclobacteriaceae</taxon>
        <taxon>Algoriphagus</taxon>
    </lineage>
</organism>
<dbReference type="GO" id="GO:0016787">
    <property type="term" value="F:hydrolase activity"/>
    <property type="evidence" value="ECO:0007669"/>
    <property type="project" value="UniProtKB-KW"/>
</dbReference>
<protein>
    <recommendedName>
        <fullName evidence="6">PIN domain-containing protein</fullName>
    </recommendedName>
</protein>
<dbReference type="CDD" id="cd09881">
    <property type="entry name" value="PIN_VapC4-5_FitB-like"/>
    <property type="match status" value="1"/>
</dbReference>
<keyword evidence="1" id="KW-1277">Toxin-antitoxin system</keyword>
<dbReference type="STRING" id="305507.SAMN04489724_0647"/>
<dbReference type="InterPro" id="IPR051749">
    <property type="entry name" value="PINc/VapC_TA_RNase"/>
</dbReference>
<dbReference type="Gene3D" id="3.40.50.1010">
    <property type="entry name" value="5'-nuclease"/>
    <property type="match status" value="1"/>
</dbReference>
<dbReference type="SUPFAM" id="SSF88723">
    <property type="entry name" value="PIN domain-like"/>
    <property type="match status" value="1"/>
</dbReference>
<evidence type="ECO:0000256" key="2">
    <source>
        <dbReference type="ARBA" id="ARBA00022722"/>
    </source>
</evidence>
<evidence type="ECO:0000256" key="5">
    <source>
        <dbReference type="ARBA" id="ARBA00022842"/>
    </source>
</evidence>
<dbReference type="GO" id="GO:0046872">
    <property type="term" value="F:metal ion binding"/>
    <property type="evidence" value="ECO:0007669"/>
    <property type="project" value="UniProtKB-KW"/>
</dbReference>
<keyword evidence="5" id="KW-0460">Magnesium</keyword>
<reference evidence="8" key="1">
    <citation type="submission" date="2016-10" db="EMBL/GenBank/DDBJ databases">
        <authorList>
            <person name="Varghese N."/>
            <person name="Submissions S."/>
        </authorList>
    </citation>
    <scope>NUCLEOTIDE SEQUENCE [LARGE SCALE GENOMIC DNA]</scope>
    <source>
        <strain evidence="8">DSM 23445</strain>
    </source>
</reference>
<evidence type="ECO:0000313" key="7">
    <source>
        <dbReference type="EMBL" id="SFT41322.1"/>
    </source>
</evidence>
<dbReference type="InterPro" id="IPR002716">
    <property type="entry name" value="PIN_dom"/>
</dbReference>
<feature type="domain" description="PIN" evidence="6">
    <location>
        <begin position="6"/>
        <end position="124"/>
    </location>
</feature>
<sequence length="135" mass="15479">MEKEIILLDTGILIDYFRKKDKENSILYQLSLEKYEFKVATITQYEVLLGANDSQVNFWKELFGRVKILSFDEQAAITASNIYKQLKVENKLIDIADILIAAIAMTNQIALATLNSKHFNRISKLELLRLPQANA</sequence>
<dbReference type="EMBL" id="FPBF01000001">
    <property type="protein sequence ID" value="SFT41322.1"/>
    <property type="molecule type" value="Genomic_DNA"/>
</dbReference>
<dbReference type="PANTHER" id="PTHR42740:SF1">
    <property type="entry name" value="RIBONUCLEASE VAPC3"/>
    <property type="match status" value="1"/>
</dbReference>
<dbReference type="AlphaFoldDB" id="A0A1I6XTG7"/>
<keyword evidence="4" id="KW-0378">Hydrolase</keyword>
<dbReference type="PANTHER" id="PTHR42740">
    <property type="entry name" value="RIBONUCLEASE VAPC3"/>
    <property type="match status" value="1"/>
</dbReference>
<evidence type="ECO:0000259" key="6">
    <source>
        <dbReference type="Pfam" id="PF01850"/>
    </source>
</evidence>
<gene>
    <name evidence="7" type="ORF">SAMN04489724_0647</name>
</gene>
<keyword evidence="3" id="KW-0479">Metal-binding</keyword>